<dbReference type="GO" id="GO:0003729">
    <property type="term" value="F:mRNA binding"/>
    <property type="evidence" value="ECO:0007669"/>
    <property type="project" value="TreeGrafter"/>
</dbReference>
<dbReference type="PANTHER" id="PTHR31368:SF4">
    <property type="entry name" value="DEVELOPMENTAL PLURIPOTENCY-ASSOCIATED 5 PROTEIN"/>
    <property type="match status" value="1"/>
</dbReference>
<dbReference type="Gene3D" id="3.30.1370.10">
    <property type="entry name" value="K Homology domain, type 1"/>
    <property type="match status" value="1"/>
</dbReference>
<gene>
    <name evidence="5" type="primary">Dppa5</name>
</gene>
<evidence type="ECO:0000259" key="3">
    <source>
        <dbReference type="Pfam" id="PF16005"/>
    </source>
</evidence>
<dbReference type="RefSeq" id="XP_020043365.1">
    <property type="nucleotide sequence ID" value="XM_020187776.2"/>
</dbReference>
<dbReference type="InterPro" id="IPR036612">
    <property type="entry name" value="KH_dom_type_1_sf"/>
</dbReference>
<evidence type="ECO:0000313" key="5">
    <source>
        <dbReference type="RefSeq" id="XP_020043365.1"/>
    </source>
</evidence>
<keyword evidence="4" id="KW-1185">Reference proteome</keyword>
<dbReference type="OrthoDB" id="9510166at2759"/>
<keyword evidence="2" id="KW-0694">RNA-binding</keyword>
<feature type="domain" description="KH-like RNA-binding" evidence="3">
    <location>
        <begin position="11"/>
        <end position="95"/>
    </location>
</feature>
<dbReference type="CTD" id="340168"/>
<dbReference type="RefSeq" id="XP_020043365.1">
    <property type="nucleotide sequence ID" value="XM_020187776.1"/>
</dbReference>
<dbReference type="PANTHER" id="PTHR31368">
    <property type="entry name" value="DEVELOPMENT PLURPOTENCY-ASSOCIATED PROTEIN 1/5 FAMILY MEMBER"/>
    <property type="match status" value="1"/>
</dbReference>
<name>A0A8B7WIA3_CASCN</name>
<evidence type="ECO:0000256" key="1">
    <source>
        <dbReference type="ARBA" id="ARBA00009081"/>
    </source>
</evidence>
<dbReference type="Pfam" id="PF16005">
    <property type="entry name" value="MOEP19"/>
    <property type="match status" value="1"/>
</dbReference>
<reference evidence="5" key="1">
    <citation type="submission" date="2025-08" db="UniProtKB">
        <authorList>
            <consortium name="RefSeq"/>
        </authorList>
    </citation>
    <scope>IDENTIFICATION</scope>
    <source>
        <tissue evidence="5">Leukocyte</tissue>
    </source>
</reference>
<comment type="similarity">
    <text evidence="1">Belongs to the KHDC1 family.</text>
</comment>
<dbReference type="Proteomes" id="UP001732720">
    <property type="component" value="Chromosome 1"/>
</dbReference>
<dbReference type="KEGG" id="ccan:109702430"/>
<dbReference type="GeneID" id="109702430"/>
<organism evidence="5">
    <name type="scientific">Castor canadensis</name>
    <name type="common">American beaver</name>
    <dbReference type="NCBI Taxonomy" id="51338"/>
    <lineage>
        <taxon>Eukaryota</taxon>
        <taxon>Metazoa</taxon>
        <taxon>Chordata</taxon>
        <taxon>Craniata</taxon>
        <taxon>Vertebrata</taxon>
        <taxon>Euteleostomi</taxon>
        <taxon>Mammalia</taxon>
        <taxon>Eutheria</taxon>
        <taxon>Euarchontoglires</taxon>
        <taxon>Glires</taxon>
        <taxon>Rodentia</taxon>
        <taxon>Castorimorpha</taxon>
        <taxon>Castoridae</taxon>
        <taxon>Castor</taxon>
    </lineage>
</organism>
<dbReference type="GO" id="GO:0010468">
    <property type="term" value="P:regulation of gene expression"/>
    <property type="evidence" value="ECO:0007669"/>
    <property type="project" value="TreeGrafter"/>
</dbReference>
<evidence type="ECO:0000256" key="2">
    <source>
        <dbReference type="ARBA" id="ARBA00022884"/>
    </source>
</evidence>
<proteinExistence type="inferred from homology"/>
<evidence type="ECO:0000313" key="4">
    <source>
        <dbReference type="Proteomes" id="UP001732720"/>
    </source>
</evidence>
<accession>A0A8B7WIA3</accession>
<dbReference type="AlphaFoldDB" id="A0A8B7WIA3"/>
<dbReference type="CDD" id="cd12795">
    <property type="entry name" value="FILIA_N_like"/>
    <property type="match status" value="1"/>
</dbReference>
<sequence>MGATPQREDIPPWLKVPEDLQEPEVFKIQTHLLEALFGAHGSRIPYIEEMSKVMLELKALESSEFTEVLVYGSYLCKFRTRWMLESMAQCHLQQQEQGNVKLEEAMNDLELGPWMK</sequence>
<dbReference type="GO" id="GO:0005737">
    <property type="term" value="C:cytoplasm"/>
    <property type="evidence" value="ECO:0007669"/>
    <property type="project" value="TreeGrafter"/>
</dbReference>
<protein>
    <submittedName>
        <fullName evidence="5">Developmental pluripotency-associated 5 protein</fullName>
    </submittedName>
</protein>
<dbReference type="InterPro" id="IPR031952">
    <property type="entry name" value="MOEP19_KH-like"/>
</dbReference>